<dbReference type="NCBIfam" id="TIGR00952">
    <property type="entry name" value="S15_bact"/>
    <property type="match status" value="1"/>
</dbReference>
<keyword evidence="7" id="KW-1185">Reference proteome</keyword>
<evidence type="ECO:0000256" key="2">
    <source>
        <dbReference type="ARBA" id="ARBA00022980"/>
    </source>
</evidence>
<dbReference type="Proteomes" id="UP001445335">
    <property type="component" value="Unassembled WGS sequence"/>
</dbReference>
<dbReference type="InterPro" id="IPR005290">
    <property type="entry name" value="Ribosomal_uS15_bac-type"/>
</dbReference>
<keyword evidence="3 5" id="KW-0687">Ribonucleoprotein</keyword>
<evidence type="ECO:0000256" key="1">
    <source>
        <dbReference type="ARBA" id="ARBA00008434"/>
    </source>
</evidence>
<proteinExistence type="inferred from homology"/>
<accession>A0AAW1RD48</accession>
<dbReference type="Gene3D" id="1.10.287.10">
    <property type="entry name" value="S15/NS1, RNA-binding"/>
    <property type="match status" value="1"/>
</dbReference>
<dbReference type="GO" id="GO:1990904">
    <property type="term" value="C:ribonucleoprotein complex"/>
    <property type="evidence" value="ECO:0007669"/>
    <property type="project" value="UniProtKB-KW"/>
</dbReference>
<evidence type="ECO:0000256" key="3">
    <source>
        <dbReference type="ARBA" id="ARBA00023274"/>
    </source>
</evidence>
<dbReference type="GO" id="GO:0005737">
    <property type="term" value="C:cytoplasm"/>
    <property type="evidence" value="ECO:0007669"/>
    <property type="project" value="UniProtKB-ARBA"/>
</dbReference>
<keyword evidence="2 5" id="KW-0689">Ribosomal protein</keyword>
<dbReference type="PANTHER" id="PTHR23321:SF26">
    <property type="entry name" value="SMALL RIBOSOMAL SUBUNIT PROTEIN US15M"/>
    <property type="match status" value="1"/>
</dbReference>
<dbReference type="InterPro" id="IPR009068">
    <property type="entry name" value="uS15_NS1_RNA-bd_sf"/>
</dbReference>
<evidence type="ECO:0000313" key="7">
    <source>
        <dbReference type="Proteomes" id="UP001445335"/>
    </source>
</evidence>
<name>A0AAW1RD48_9CHLO</name>
<reference evidence="6 7" key="1">
    <citation type="journal article" date="2024" name="Nat. Commun.">
        <title>Phylogenomics reveals the evolutionary origins of lichenization in chlorophyte algae.</title>
        <authorList>
            <person name="Puginier C."/>
            <person name="Libourel C."/>
            <person name="Otte J."/>
            <person name="Skaloud P."/>
            <person name="Haon M."/>
            <person name="Grisel S."/>
            <person name="Petersen M."/>
            <person name="Berrin J.G."/>
            <person name="Delaux P.M."/>
            <person name="Dal Grande F."/>
            <person name="Keller J."/>
        </authorList>
    </citation>
    <scope>NUCLEOTIDE SEQUENCE [LARGE SCALE GENOMIC DNA]</scope>
    <source>
        <strain evidence="6 7">SAG 245.80</strain>
    </source>
</reference>
<dbReference type="GO" id="GO:0003735">
    <property type="term" value="F:structural constituent of ribosome"/>
    <property type="evidence" value="ECO:0007669"/>
    <property type="project" value="InterPro"/>
</dbReference>
<evidence type="ECO:0000256" key="5">
    <source>
        <dbReference type="RuleBase" id="RU003919"/>
    </source>
</evidence>
<dbReference type="CDD" id="cd00353">
    <property type="entry name" value="Ribosomal_S15p_S13e"/>
    <property type="match status" value="1"/>
</dbReference>
<dbReference type="GO" id="GO:0006412">
    <property type="term" value="P:translation"/>
    <property type="evidence" value="ECO:0007669"/>
    <property type="project" value="InterPro"/>
</dbReference>
<comment type="caution">
    <text evidence="6">The sequence shown here is derived from an EMBL/GenBank/DDBJ whole genome shotgun (WGS) entry which is preliminary data.</text>
</comment>
<sequence>MGLASCSGPSTAPANRAGFRGHTAPFACRPAARAAPRPAALAIQARFRGYNTDLSKVPQFKRSEVDTGSTEVQVAQLTARVQQLTAHLQTHRKDFACRRGLVILLGQRRRLMKYLYNVNRPKYDEVLKTLGVRPLKLQAARGVMVKLTAEDQPTVLVGENVEDAPAV</sequence>
<gene>
    <name evidence="6" type="ORF">WJX81_003689</name>
</gene>
<comment type="similarity">
    <text evidence="1 5">Belongs to the universal ribosomal protein uS15 family.</text>
</comment>
<evidence type="ECO:0000313" key="6">
    <source>
        <dbReference type="EMBL" id="KAK9831505.1"/>
    </source>
</evidence>
<protein>
    <recommendedName>
        <fullName evidence="4">Small ribosomal subunit protein uS15c</fullName>
    </recommendedName>
</protein>
<dbReference type="SUPFAM" id="SSF47060">
    <property type="entry name" value="S15/NS1 RNA-binding domain"/>
    <property type="match status" value="1"/>
</dbReference>
<evidence type="ECO:0000256" key="4">
    <source>
        <dbReference type="ARBA" id="ARBA00035250"/>
    </source>
</evidence>
<dbReference type="EMBL" id="JALJOU010000045">
    <property type="protein sequence ID" value="KAK9831505.1"/>
    <property type="molecule type" value="Genomic_DNA"/>
</dbReference>
<dbReference type="InterPro" id="IPR000589">
    <property type="entry name" value="Ribosomal_uS15"/>
</dbReference>
<dbReference type="Pfam" id="PF00312">
    <property type="entry name" value="Ribosomal_S15"/>
    <property type="match status" value="1"/>
</dbReference>
<dbReference type="PANTHER" id="PTHR23321">
    <property type="entry name" value="RIBOSOMAL PROTEIN S15, BACTERIAL AND ORGANELLAR"/>
    <property type="match status" value="1"/>
</dbReference>
<dbReference type="GO" id="GO:0005840">
    <property type="term" value="C:ribosome"/>
    <property type="evidence" value="ECO:0007669"/>
    <property type="project" value="UniProtKB-KW"/>
</dbReference>
<organism evidence="6 7">
    <name type="scientific">Elliptochloris bilobata</name>
    <dbReference type="NCBI Taxonomy" id="381761"/>
    <lineage>
        <taxon>Eukaryota</taxon>
        <taxon>Viridiplantae</taxon>
        <taxon>Chlorophyta</taxon>
        <taxon>core chlorophytes</taxon>
        <taxon>Trebouxiophyceae</taxon>
        <taxon>Trebouxiophyceae incertae sedis</taxon>
        <taxon>Elliptochloris clade</taxon>
        <taxon>Elliptochloris</taxon>
    </lineage>
</organism>
<dbReference type="AlphaFoldDB" id="A0AAW1RD48"/>
<dbReference type="SMART" id="SM01387">
    <property type="entry name" value="Ribosomal_S15"/>
    <property type="match status" value="1"/>
</dbReference>
<dbReference type="HAMAP" id="MF_01343_B">
    <property type="entry name" value="Ribosomal_uS15_B"/>
    <property type="match status" value="1"/>
</dbReference>
<dbReference type="Gene3D" id="6.10.250.3130">
    <property type="match status" value="1"/>
</dbReference>